<evidence type="ECO:0000313" key="3">
    <source>
        <dbReference type="EMBL" id="KIM51468.1"/>
    </source>
</evidence>
<dbReference type="Pfam" id="PF17667">
    <property type="entry name" value="Pkinase_fungal"/>
    <property type="match status" value="1"/>
</dbReference>
<dbReference type="EMBL" id="KN822256">
    <property type="protein sequence ID" value="KIM51468.1"/>
    <property type="molecule type" value="Genomic_DNA"/>
</dbReference>
<dbReference type="HOGENOM" id="CLU_1556173_0_0_1"/>
<evidence type="ECO:0000259" key="2">
    <source>
        <dbReference type="Pfam" id="PF17667"/>
    </source>
</evidence>
<reference evidence="4" key="2">
    <citation type="submission" date="2015-01" db="EMBL/GenBank/DDBJ databases">
        <title>Evolutionary Origins and Diversification of the Mycorrhizal Mutualists.</title>
        <authorList>
            <consortium name="DOE Joint Genome Institute"/>
            <consortium name="Mycorrhizal Genomics Consortium"/>
            <person name="Kohler A."/>
            <person name="Kuo A."/>
            <person name="Nagy L.G."/>
            <person name="Floudas D."/>
            <person name="Copeland A."/>
            <person name="Barry K.W."/>
            <person name="Cichocki N."/>
            <person name="Veneault-Fourrey C."/>
            <person name="LaButti K."/>
            <person name="Lindquist E.A."/>
            <person name="Lipzen A."/>
            <person name="Lundell T."/>
            <person name="Morin E."/>
            <person name="Murat C."/>
            <person name="Riley R."/>
            <person name="Ohm R."/>
            <person name="Sun H."/>
            <person name="Tunlid A."/>
            <person name="Henrissat B."/>
            <person name="Grigoriev I.V."/>
            <person name="Hibbett D.S."/>
            <person name="Martin F."/>
        </authorList>
    </citation>
    <scope>NUCLEOTIDE SEQUENCE [LARGE SCALE GENOMIC DNA]</scope>
    <source>
        <strain evidence="4">Foug A</strain>
    </source>
</reference>
<evidence type="ECO:0000313" key="4">
    <source>
        <dbReference type="Proteomes" id="UP000053989"/>
    </source>
</evidence>
<feature type="region of interest" description="Disordered" evidence="1">
    <location>
        <begin position="1"/>
        <end position="25"/>
    </location>
</feature>
<keyword evidence="4" id="KW-1185">Reference proteome</keyword>
<name>A0A0C2YP18_9AGAM</name>
<dbReference type="AlphaFoldDB" id="A0A0C2YP18"/>
<dbReference type="Proteomes" id="UP000053989">
    <property type="component" value="Unassembled WGS sequence"/>
</dbReference>
<gene>
    <name evidence="3" type="ORF">SCLCIDRAFT_33424</name>
</gene>
<protein>
    <recommendedName>
        <fullName evidence="2">Fungal-type protein kinase domain-containing protein</fullName>
    </recommendedName>
</protein>
<evidence type="ECO:0000256" key="1">
    <source>
        <dbReference type="SAM" id="MobiDB-lite"/>
    </source>
</evidence>
<organism evidence="3 4">
    <name type="scientific">Scleroderma citrinum Foug A</name>
    <dbReference type="NCBI Taxonomy" id="1036808"/>
    <lineage>
        <taxon>Eukaryota</taxon>
        <taxon>Fungi</taxon>
        <taxon>Dikarya</taxon>
        <taxon>Basidiomycota</taxon>
        <taxon>Agaricomycotina</taxon>
        <taxon>Agaricomycetes</taxon>
        <taxon>Agaricomycetidae</taxon>
        <taxon>Boletales</taxon>
        <taxon>Sclerodermatineae</taxon>
        <taxon>Sclerodermataceae</taxon>
        <taxon>Scleroderma</taxon>
    </lineage>
</organism>
<proteinExistence type="predicted"/>
<dbReference type="InterPro" id="IPR040976">
    <property type="entry name" value="Pkinase_fungal"/>
</dbReference>
<accession>A0A0C2YP18</accession>
<dbReference type="InParanoid" id="A0A0C2YP18"/>
<feature type="domain" description="Fungal-type protein kinase" evidence="2">
    <location>
        <begin position="85"/>
        <end position="148"/>
    </location>
</feature>
<dbReference type="OrthoDB" id="5569250at2759"/>
<reference evidence="3 4" key="1">
    <citation type="submission" date="2014-04" db="EMBL/GenBank/DDBJ databases">
        <authorList>
            <consortium name="DOE Joint Genome Institute"/>
            <person name="Kuo A."/>
            <person name="Kohler A."/>
            <person name="Nagy L.G."/>
            <person name="Floudas D."/>
            <person name="Copeland A."/>
            <person name="Barry K.W."/>
            <person name="Cichocki N."/>
            <person name="Veneault-Fourrey C."/>
            <person name="LaButti K."/>
            <person name="Lindquist E.A."/>
            <person name="Lipzen A."/>
            <person name="Lundell T."/>
            <person name="Morin E."/>
            <person name="Murat C."/>
            <person name="Sun H."/>
            <person name="Tunlid A."/>
            <person name="Henrissat B."/>
            <person name="Grigoriev I.V."/>
            <person name="Hibbett D.S."/>
            <person name="Martin F."/>
            <person name="Nordberg H.P."/>
            <person name="Cantor M.N."/>
            <person name="Hua S.X."/>
        </authorList>
    </citation>
    <scope>NUCLEOTIDE SEQUENCE [LARGE SCALE GENOMIC DNA]</scope>
    <source>
        <strain evidence="3 4">Foug A</strain>
    </source>
</reference>
<sequence>MTSTSQHYGDSNSPSDSPSAQKCANPSALELGPRKKLILVKDSWINPVWKYMEGRILSILNKHGIKGVPTLIHEQQIKGGKYFLQVLSHIITQPVGDLITKFSCLGELLVVFLDYLVAHKDAVEITNILHHDMSLPNLILTPSQGQSTHVKFMQHLPKSTQEALCTRIEGLS</sequence>
<feature type="compositionally biased region" description="Polar residues" evidence="1">
    <location>
        <begin position="1"/>
        <end position="24"/>
    </location>
</feature>